<evidence type="ECO:0008006" key="3">
    <source>
        <dbReference type="Google" id="ProtNLM"/>
    </source>
</evidence>
<accession>A0ABT1G9D6</accession>
<reference evidence="1 2" key="1">
    <citation type="submission" date="2022-03" db="EMBL/GenBank/DDBJ databases">
        <title>Genomic Encyclopedia of Type Strains, Phase III (KMG-III): the genomes of soil and plant-associated and newly described type strains.</title>
        <authorList>
            <person name="Whitman W."/>
        </authorList>
    </citation>
    <scope>NUCLEOTIDE SEQUENCE [LARGE SCALE GENOMIC DNA]</scope>
    <source>
        <strain evidence="1 2">BSker1</strain>
    </source>
</reference>
<name>A0ABT1G9D6_9GAMM</name>
<evidence type="ECO:0000313" key="2">
    <source>
        <dbReference type="Proteomes" id="UP001523550"/>
    </source>
</evidence>
<dbReference type="Proteomes" id="UP001523550">
    <property type="component" value="Unassembled WGS sequence"/>
</dbReference>
<keyword evidence="2" id="KW-1185">Reference proteome</keyword>
<organism evidence="1 2">
    <name type="scientific">Natronospira proteinivora</name>
    <dbReference type="NCBI Taxonomy" id="1807133"/>
    <lineage>
        <taxon>Bacteria</taxon>
        <taxon>Pseudomonadati</taxon>
        <taxon>Pseudomonadota</taxon>
        <taxon>Gammaproteobacteria</taxon>
        <taxon>Natronospirales</taxon>
        <taxon>Natronospiraceae</taxon>
        <taxon>Natronospira</taxon>
    </lineage>
</organism>
<evidence type="ECO:0000313" key="1">
    <source>
        <dbReference type="EMBL" id="MCP1726562.1"/>
    </source>
</evidence>
<comment type="caution">
    <text evidence="1">The sequence shown here is derived from an EMBL/GenBank/DDBJ whole genome shotgun (WGS) entry which is preliminary data.</text>
</comment>
<proteinExistence type="predicted"/>
<dbReference type="EMBL" id="JALJYF010000001">
    <property type="protein sequence ID" value="MCP1726562.1"/>
    <property type="molecule type" value="Genomic_DNA"/>
</dbReference>
<dbReference type="RefSeq" id="WP_253445047.1">
    <property type="nucleotide sequence ID" value="NZ_JALJYF010000001.1"/>
</dbReference>
<protein>
    <recommendedName>
        <fullName evidence="3">Apea-like HEPN domain-containing protein</fullName>
    </recommendedName>
</protein>
<gene>
    <name evidence="1" type="ORF">J2T60_000527</name>
</gene>
<sequence length="291" mass="34305">MQSAIELARVEGDSIKAIRSLNDEEVQEVRDCNKEIFDFNRHFKLVEYVLHNFSCLKNGVEDALQEFAESSHAIGRYDLDSFGHEVNINLLNLMMSARTFLDHMETFIKREYGKKSEPVELFKKLTEEEFDSRFSYKFMYKLRNYVQHCGMPPLSYSKSKSFDEQAPYVGITLMFDRDALISGFDGWGAIVRPQLESQDNKFDAFGIIEEFVLSILRIYIRFYDETKFQKTLEARARIAEIIEQSEVYFEDDYCLFCASEKDGEKVTFNMSWIPASLFRKVEHYLRLRRKI</sequence>